<accession>A0A8S5QQ61</accession>
<keyword evidence="1" id="KW-0472">Membrane</keyword>
<evidence type="ECO:0000256" key="1">
    <source>
        <dbReference type="SAM" id="Phobius"/>
    </source>
</evidence>
<proteinExistence type="predicted"/>
<keyword evidence="1" id="KW-1133">Transmembrane helix</keyword>
<dbReference type="EMBL" id="BK015703">
    <property type="protein sequence ID" value="DAE20947.1"/>
    <property type="molecule type" value="Genomic_DNA"/>
</dbReference>
<name>A0A8S5QQ61_9CAUD</name>
<protein>
    <submittedName>
        <fullName evidence="2">Uncharacterized protein</fullName>
    </submittedName>
</protein>
<reference evidence="2" key="1">
    <citation type="journal article" date="2021" name="Proc. Natl. Acad. Sci. U.S.A.">
        <title>A Catalog of Tens of Thousands of Viruses from Human Metagenomes Reveals Hidden Associations with Chronic Diseases.</title>
        <authorList>
            <person name="Tisza M.J."/>
            <person name="Buck C.B."/>
        </authorList>
    </citation>
    <scope>NUCLEOTIDE SEQUENCE</scope>
    <source>
        <strain evidence="2">CtgBD49</strain>
    </source>
</reference>
<evidence type="ECO:0000313" key="2">
    <source>
        <dbReference type="EMBL" id="DAE20947.1"/>
    </source>
</evidence>
<feature type="transmembrane region" description="Helical" evidence="1">
    <location>
        <begin position="12"/>
        <end position="33"/>
    </location>
</feature>
<sequence>MEKNTIDMIKQAVGAVVGIGVTVLCSAFAGNVADSSTNNRLQKMLIKLGGIIIGGMVANEANKYVSNEIDEAIETVNTAKELANNIRQEAEKGGDICA</sequence>
<organism evidence="2">
    <name type="scientific">Siphoviridae sp. ctgBD49</name>
    <dbReference type="NCBI Taxonomy" id="2826420"/>
    <lineage>
        <taxon>Viruses</taxon>
        <taxon>Duplodnaviria</taxon>
        <taxon>Heunggongvirae</taxon>
        <taxon>Uroviricota</taxon>
        <taxon>Caudoviricetes</taxon>
    </lineage>
</organism>
<keyword evidence="1" id="KW-0812">Transmembrane</keyword>